<dbReference type="GO" id="GO:0009982">
    <property type="term" value="F:pseudouridine synthase activity"/>
    <property type="evidence" value="ECO:0007669"/>
    <property type="project" value="InterPro"/>
</dbReference>
<dbReference type="PANTHER" id="PTHR23127:SF0">
    <property type="entry name" value="H_ACA RIBONUCLEOPROTEIN COMPLEX SUBUNIT DKC1"/>
    <property type="match status" value="1"/>
</dbReference>
<accession>A0AAE0M9W3</accession>
<feature type="region of interest" description="Disordered" evidence="1">
    <location>
        <begin position="1"/>
        <end position="26"/>
    </location>
</feature>
<name>A0AAE0M9W3_9PEZI</name>
<protein>
    <submittedName>
        <fullName evidence="2">Uncharacterized protein</fullName>
    </submittedName>
</protein>
<proteinExistence type="predicted"/>
<dbReference type="Gene3D" id="3.30.2350.10">
    <property type="entry name" value="Pseudouridine synthase"/>
    <property type="match status" value="1"/>
</dbReference>
<dbReference type="InterPro" id="IPR020103">
    <property type="entry name" value="PsdUridine_synth_cat_dom_sf"/>
</dbReference>
<gene>
    <name evidence="2" type="ORF">B0T19DRAFT_200777</name>
</gene>
<evidence type="ECO:0000313" key="2">
    <source>
        <dbReference type="EMBL" id="KAK3323284.1"/>
    </source>
</evidence>
<organism evidence="2 3">
    <name type="scientific">Cercophora scortea</name>
    <dbReference type="NCBI Taxonomy" id="314031"/>
    <lineage>
        <taxon>Eukaryota</taxon>
        <taxon>Fungi</taxon>
        <taxon>Dikarya</taxon>
        <taxon>Ascomycota</taxon>
        <taxon>Pezizomycotina</taxon>
        <taxon>Sordariomycetes</taxon>
        <taxon>Sordariomycetidae</taxon>
        <taxon>Sordariales</taxon>
        <taxon>Lasiosphaeriaceae</taxon>
        <taxon>Cercophora</taxon>
    </lineage>
</organism>
<reference evidence="2" key="2">
    <citation type="submission" date="2023-06" db="EMBL/GenBank/DDBJ databases">
        <authorList>
            <consortium name="Lawrence Berkeley National Laboratory"/>
            <person name="Haridas S."/>
            <person name="Hensen N."/>
            <person name="Bonometti L."/>
            <person name="Westerberg I."/>
            <person name="Brannstrom I.O."/>
            <person name="Guillou S."/>
            <person name="Cros-Aarteil S."/>
            <person name="Calhoun S."/>
            <person name="Kuo A."/>
            <person name="Mondo S."/>
            <person name="Pangilinan J."/>
            <person name="Riley R."/>
            <person name="Labutti K."/>
            <person name="Andreopoulos B."/>
            <person name="Lipzen A."/>
            <person name="Chen C."/>
            <person name="Yanf M."/>
            <person name="Daum C."/>
            <person name="Ng V."/>
            <person name="Clum A."/>
            <person name="Steindorff A."/>
            <person name="Ohm R."/>
            <person name="Martin F."/>
            <person name="Silar P."/>
            <person name="Natvig D."/>
            <person name="Lalanne C."/>
            <person name="Gautier V."/>
            <person name="Ament-Velasquez S.L."/>
            <person name="Kruys A."/>
            <person name="Hutchinson M.I."/>
            <person name="Powell A.J."/>
            <person name="Barry K."/>
            <person name="Miller A.N."/>
            <person name="Grigoriev I.V."/>
            <person name="Debuchy R."/>
            <person name="Gladieux P."/>
            <person name="Thoren M.H."/>
            <person name="Johannesson H."/>
        </authorList>
    </citation>
    <scope>NUCLEOTIDE SEQUENCE</scope>
    <source>
        <strain evidence="2">SMH4131-1</strain>
    </source>
</reference>
<comment type="caution">
    <text evidence="2">The sequence shown here is derived from an EMBL/GenBank/DDBJ whole genome shotgun (WGS) entry which is preliminary data.</text>
</comment>
<dbReference type="GO" id="GO:0003723">
    <property type="term" value="F:RNA binding"/>
    <property type="evidence" value="ECO:0007669"/>
    <property type="project" value="InterPro"/>
</dbReference>
<dbReference type="GO" id="GO:0000495">
    <property type="term" value="P:box H/ACA sno(s)RNA 3'-end processing"/>
    <property type="evidence" value="ECO:0007669"/>
    <property type="project" value="TreeGrafter"/>
</dbReference>
<dbReference type="GO" id="GO:1990481">
    <property type="term" value="P:mRNA pseudouridine synthesis"/>
    <property type="evidence" value="ECO:0007669"/>
    <property type="project" value="TreeGrafter"/>
</dbReference>
<dbReference type="AlphaFoldDB" id="A0AAE0M9W3"/>
<feature type="compositionally biased region" description="Basic and acidic residues" evidence="1">
    <location>
        <begin position="9"/>
        <end position="26"/>
    </location>
</feature>
<keyword evidence="3" id="KW-1185">Reference proteome</keyword>
<dbReference type="GO" id="GO:0031118">
    <property type="term" value="P:rRNA pseudouridine synthesis"/>
    <property type="evidence" value="ECO:0007669"/>
    <property type="project" value="TreeGrafter"/>
</dbReference>
<reference evidence="2" key="1">
    <citation type="journal article" date="2023" name="Mol. Phylogenet. Evol.">
        <title>Genome-scale phylogeny and comparative genomics of the fungal order Sordariales.</title>
        <authorList>
            <person name="Hensen N."/>
            <person name="Bonometti L."/>
            <person name="Westerberg I."/>
            <person name="Brannstrom I.O."/>
            <person name="Guillou S."/>
            <person name="Cros-Aarteil S."/>
            <person name="Calhoun S."/>
            <person name="Haridas S."/>
            <person name="Kuo A."/>
            <person name="Mondo S."/>
            <person name="Pangilinan J."/>
            <person name="Riley R."/>
            <person name="LaButti K."/>
            <person name="Andreopoulos B."/>
            <person name="Lipzen A."/>
            <person name="Chen C."/>
            <person name="Yan M."/>
            <person name="Daum C."/>
            <person name="Ng V."/>
            <person name="Clum A."/>
            <person name="Steindorff A."/>
            <person name="Ohm R.A."/>
            <person name="Martin F."/>
            <person name="Silar P."/>
            <person name="Natvig D.O."/>
            <person name="Lalanne C."/>
            <person name="Gautier V."/>
            <person name="Ament-Velasquez S.L."/>
            <person name="Kruys A."/>
            <person name="Hutchinson M.I."/>
            <person name="Powell A.J."/>
            <person name="Barry K."/>
            <person name="Miller A.N."/>
            <person name="Grigoriev I.V."/>
            <person name="Debuchy R."/>
            <person name="Gladieux P."/>
            <person name="Hiltunen Thoren M."/>
            <person name="Johannesson H."/>
        </authorList>
    </citation>
    <scope>NUCLEOTIDE SEQUENCE</scope>
    <source>
        <strain evidence="2">SMH4131-1</strain>
    </source>
</reference>
<dbReference type="GO" id="GO:0031120">
    <property type="term" value="P:snRNA pseudouridine synthesis"/>
    <property type="evidence" value="ECO:0007669"/>
    <property type="project" value="TreeGrafter"/>
</dbReference>
<dbReference type="EMBL" id="JAUEPO010000004">
    <property type="protein sequence ID" value="KAK3323284.1"/>
    <property type="molecule type" value="Genomic_DNA"/>
</dbReference>
<sequence>MPLHRSRLRHDYRSIPTVPDDRPRGPLRIDRATRLVKAQQGAGKEYVCVIRLHESIPGGEASFAQALETLTGALFQRPPLISAVKRQLRIRTIHEVKMIEFDNERRLGVFWVRFLRGWYLHQNPLRPLGITVERWRAHAGAPQSTQWCYGRVGWQDGYPSRRPGCAVAV</sequence>
<dbReference type="SUPFAM" id="SSF55120">
    <property type="entry name" value="Pseudouridine synthase"/>
    <property type="match status" value="1"/>
</dbReference>
<evidence type="ECO:0000313" key="3">
    <source>
        <dbReference type="Proteomes" id="UP001286456"/>
    </source>
</evidence>
<dbReference type="PANTHER" id="PTHR23127">
    <property type="entry name" value="CENTROMERE/MICROTUBULE BINDING PROTEIN CBF5"/>
    <property type="match status" value="1"/>
</dbReference>
<evidence type="ECO:0000256" key="1">
    <source>
        <dbReference type="SAM" id="MobiDB-lite"/>
    </source>
</evidence>
<dbReference type="GO" id="GO:0031429">
    <property type="term" value="C:box H/ACA snoRNP complex"/>
    <property type="evidence" value="ECO:0007669"/>
    <property type="project" value="TreeGrafter"/>
</dbReference>
<dbReference type="Proteomes" id="UP001286456">
    <property type="component" value="Unassembled WGS sequence"/>
</dbReference>
<dbReference type="InterPro" id="IPR004802">
    <property type="entry name" value="tRNA_PsdUridine_synth_B_fam"/>
</dbReference>